<evidence type="ECO:0000313" key="1">
    <source>
        <dbReference type="EMBL" id="KAL2497560.1"/>
    </source>
</evidence>
<accession>A0ABD1SA04</accession>
<protein>
    <submittedName>
        <fullName evidence="1">Uncharacterized protein</fullName>
    </submittedName>
</protein>
<evidence type="ECO:0000313" key="2">
    <source>
        <dbReference type="Proteomes" id="UP001604336"/>
    </source>
</evidence>
<dbReference type="EMBL" id="JBFOLK010000007">
    <property type="protein sequence ID" value="KAL2497560.1"/>
    <property type="molecule type" value="Genomic_DNA"/>
</dbReference>
<dbReference type="Proteomes" id="UP001604336">
    <property type="component" value="Unassembled WGS sequence"/>
</dbReference>
<comment type="caution">
    <text evidence="1">The sequence shown here is derived from an EMBL/GenBank/DDBJ whole genome shotgun (WGS) entry which is preliminary data.</text>
</comment>
<keyword evidence="2" id="KW-1185">Reference proteome</keyword>
<reference evidence="2" key="1">
    <citation type="submission" date="2024-07" db="EMBL/GenBank/DDBJ databases">
        <title>Two chromosome-level genome assemblies of Korean endemic species Abeliophyllum distichum and Forsythia ovata (Oleaceae).</title>
        <authorList>
            <person name="Jang H."/>
        </authorList>
    </citation>
    <scope>NUCLEOTIDE SEQUENCE [LARGE SCALE GENOMIC DNA]</scope>
</reference>
<sequence>MSKLLSHENGLLRPAACLQSPFVKSFNSQPICSQNVDQASFEYKFCLDYPAKPDIENFDFWYRTGLRPGNKVKKFHKDDLPIVPAMELGPVSIDSKMWWYTLTAGCDPID</sequence>
<organism evidence="1 2">
    <name type="scientific">Abeliophyllum distichum</name>
    <dbReference type="NCBI Taxonomy" id="126358"/>
    <lineage>
        <taxon>Eukaryota</taxon>
        <taxon>Viridiplantae</taxon>
        <taxon>Streptophyta</taxon>
        <taxon>Embryophyta</taxon>
        <taxon>Tracheophyta</taxon>
        <taxon>Spermatophyta</taxon>
        <taxon>Magnoliopsida</taxon>
        <taxon>eudicotyledons</taxon>
        <taxon>Gunneridae</taxon>
        <taxon>Pentapetalae</taxon>
        <taxon>asterids</taxon>
        <taxon>lamiids</taxon>
        <taxon>Lamiales</taxon>
        <taxon>Oleaceae</taxon>
        <taxon>Forsythieae</taxon>
        <taxon>Abeliophyllum</taxon>
    </lineage>
</organism>
<proteinExistence type="predicted"/>
<name>A0ABD1SA04_9LAMI</name>
<gene>
    <name evidence="1" type="ORF">Adt_23110</name>
</gene>
<dbReference type="AlphaFoldDB" id="A0ABD1SA04"/>